<feature type="signal peptide" evidence="1">
    <location>
        <begin position="1"/>
        <end position="26"/>
    </location>
</feature>
<dbReference type="SUPFAM" id="SSF81296">
    <property type="entry name" value="E set domains"/>
    <property type="match status" value="1"/>
</dbReference>
<dbReference type="InterPro" id="IPR013783">
    <property type="entry name" value="Ig-like_fold"/>
</dbReference>
<dbReference type="InterPro" id="IPR036365">
    <property type="entry name" value="PGBD-like_sf"/>
</dbReference>
<comment type="caution">
    <text evidence="3">The sequence shown here is derived from an EMBL/GenBank/DDBJ whole genome shotgun (WGS) entry which is preliminary data.</text>
</comment>
<dbReference type="SUPFAM" id="SSF47090">
    <property type="entry name" value="PGBD-like"/>
    <property type="match status" value="1"/>
</dbReference>
<evidence type="ECO:0000313" key="3">
    <source>
        <dbReference type="EMBL" id="OGC88364.1"/>
    </source>
</evidence>
<feature type="chain" id="PRO_5009515539" description="PKD domain-containing protein" evidence="1">
    <location>
        <begin position="27"/>
        <end position="329"/>
    </location>
</feature>
<dbReference type="Proteomes" id="UP000176568">
    <property type="component" value="Unassembled WGS sequence"/>
</dbReference>
<dbReference type="EMBL" id="MEXB01000009">
    <property type="protein sequence ID" value="OGC88364.1"/>
    <property type="molecule type" value="Genomic_DNA"/>
</dbReference>
<dbReference type="Pfam" id="PF00801">
    <property type="entry name" value="PKD"/>
    <property type="match status" value="1"/>
</dbReference>
<protein>
    <recommendedName>
        <fullName evidence="2">PKD domain-containing protein</fullName>
    </recommendedName>
</protein>
<dbReference type="InterPro" id="IPR014756">
    <property type="entry name" value="Ig_E-set"/>
</dbReference>
<dbReference type="InterPro" id="IPR002477">
    <property type="entry name" value="Peptidoglycan-bd-like"/>
</dbReference>
<dbReference type="CDD" id="cd00146">
    <property type="entry name" value="PKD"/>
    <property type="match status" value="1"/>
</dbReference>
<organism evidence="3 4">
    <name type="scientific">Candidatus Adlerbacteria bacterium RIFOXYC1_FULL_48_26</name>
    <dbReference type="NCBI Taxonomy" id="1797247"/>
    <lineage>
        <taxon>Bacteria</taxon>
        <taxon>Candidatus Adleribacteriota</taxon>
    </lineage>
</organism>
<dbReference type="InterPro" id="IPR002909">
    <property type="entry name" value="IPT_dom"/>
</dbReference>
<name>A0A1F4Y3B9_9BACT</name>
<dbReference type="AlphaFoldDB" id="A0A1F4Y3B9"/>
<dbReference type="Gene3D" id="2.60.40.10">
    <property type="entry name" value="Immunoglobulins"/>
    <property type="match status" value="2"/>
</dbReference>
<sequence length="329" mass="34510">MTPFKKGLVSLAIIGSVLAPASGAFAQTYSTISAQVVNTNCPVLNYDLYYGMVNSDVVALQSFLAVQGYFHSTPIGVFGPLTYRAAQNFQAAHGIPATGYVGPLTRAVINSMQNCNNPMPPVPPPTPAPFIQNISPSSGTVGTSVTLSGYGFSNNSTVVFGGSGISNVYSNGSSLTFTIPEYTSVCPPGAYCIMMARQVTPGTYSIYVQNQNGTSNTVNFTVTSQATTQPLSITGLDAPASVRIGQAATWTLRTNVENYVPGSTLRYSVTWGDEGVYPTYASNASSPNIQTTASFTHTYLMAGTYRPTFTVTNDAGQTASATATVIVGY</sequence>
<dbReference type="Pfam" id="PF01471">
    <property type="entry name" value="PG_binding_1"/>
    <property type="match status" value="1"/>
</dbReference>
<dbReference type="InterPro" id="IPR000601">
    <property type="entry name" value="PKD_dom"/>
</dbReference>
<dbReference type="STRING" id="1797247.A2419_00730"/>
<evidence type="ECO:0000256" key="1">
    <source>
        <dbReference type="SAM" id="SignalP"/>
    </source>
</evidence>
<proteinExistence type="predicted"/>
<feature type="domain" description="PKD" evidence="2">
    <location>
        <begin position="262"/>
        <end position="327"/>
    </location>
</feature>
<evidence type="ECO:0000313" key="4">
    <source>
        <dbReference type="Proteomes" id="UP000176568"/>
    </source>
</evidence>
<accession>A0A1F4Y3B9</accession>
<dbReference type="InterPro" id="IPR036366">
    <property type="entry name" value="PGBDSf"/>
</dbReference>
<dbReference type="Gene3D" id="1.10.101.10">
    <property type="entry name" value="PGBD-like superfamily/PGBD"/>
    <property type="match status" value="1"/>
</dbReference>
<dbReference type="SUPFAM" id="SSF49299">
    <property type="entry name" value="PKD domain"/>
    <property type="match status" value="1"/>
</dbReference>
<gene>
    <name evidence="3" type="ORF">A2419_00730</name>
</gene>
<keyword evidence="1" id="KW-0732">Signal</keyword>
<dbReference type="InterPro" id="IPR035986">
    <property type="entry name" value="PKD_dom_sf"/>
</dbReference>
<evidence type="ECO:0000259" key="2">
    <source>
        <dbReference type="PROSITE" id="PS50093"/>
    </source>
</evidence>
<reference evidence="3 4" key="1">
    <citation type="journal article" date="2016" name="Nat. Commun.">
        <title>Thousands of microbial genomes shed light on interconnected biogeochemical processes in an aquifer system.</title>
        <authorList>
            <person name="Anantharaman K."/>
            <person name="Brown C.T."/>
            <person name="Hug L.A."/>
            <person name="Sharon I."/>
            <person name="Castelle C.J."/>
            <person name="Probst A.J."/>
            <person name="Thomas B.C."/>
            <person name="Singh A."/>
            <person name="Wilkins M.J."/>
            <person name="Karaoz U."/>
            <person name="Brodie E.L."/>
            <person name="Williams K.H."/>
            <person name="Hubbard S.S."/>
            <person name="Banfield J.F."/>
        </authorList>
    </citation>
    <scope>NUCLEOTIDE SEQUENCE [LARGE SCALE GENOMIC DNA]</scope>
</reference>
<dbReference type="PROSITE" id="PS50093">
    <property type="entry name" value="PKD"/>
    <property type="match status" value="1"/>
</dbReference>
<dbReference type="Pfam" id="PF01833">
    <property type="entry name" value="TIG"/>
    <property type="match status" value="1"/>
</dbReference>